<keyword evidence="6" id="KW-0067">ATP-binding</keyword>
<organism evidence="12 13">
    <name type="scientific">Cutibacterium acnes subsp. acnes</name>
    <dbReference type="NCBI Taxonomy" id="1734925"/>
    <lineage>
        <taxon>Bacteria</taxon>
        <taxon>Bacillati</taxon>
        <taxon>Actinomycetota</taxon>
        <taxon>Actinomycetes</taxon>
        <taxon>Propionibacteriales</taxon>
        <taxon>Propionibacteriaceae</taxon>
        <taxon>Cutibacterium</taxon>
    </lineage>
</organism>
<evidence type="ECO:0000256" key="6">
    <source>
        <dbReference type="ARBA" id="ARBA00022840"/>
    </source>
</evidence>
<gene>
    <name evidence="12" type="ORF">CacPP4_06510</name>
</gene>
<keyword evidence="3 12" id="KW-0436">Ligase</keyword>
<keyword evidence="13" id="KW-1185">Reference proteome</keyword>
<dbReference type="PANTHER" id="PTHR43785">
    <property type="entry name" value="GAMMA-GLUTAMYLPUTRESCINE SYNTHETASE"/>
    <property type="match status" value="1"/>
</dbReference>
<dbReference type="InterPro" id="IPR014746">
    <property type="entry name" value="Gln_synth/guanido_kin_cat_dom"/>
</dbReference>
<evidence type="ECO:0000256" key="9">
    <source>
        <dbReference type="RuleBase" id="RU000384"/>
    </source>
</evidence>
<sequence>MSAVYRSHDQPCYQLETHNGHTGKVSRQTEFVLRSMEERNIRFVRLWFTDVLGSLKSVAIAPAEVEGAFVEGVGFDGSAIEGYARVYEADMVAHPDPATFQVLPWRSGTSTARMFCDITNPDGTSSAADPRHVLKRTMGRAAEMGFTFYVHPEIEFYLLNDEHHPGESPVALDNGGYFDHTTLGAGTDFRRDAINVLEQMGISVEFSHHEAAPGQHEIDLRYADALTMADNIMTFRVVIREIASLKGIKATFMPKPFTDHAGSGMHSHVSLFEGDTNAFYDAADEARMSPVAKYFVAGLLHHAPEIIAVTNQWVNSYRRLSGGGEAPNYICWGRNNRSALVRIPMYKPDKASSARVELRSIDSAANPYLAYSLVLAAGLDGIEKELPLPEEASDDVWQLSARERHALGIKQLPQSLGAAIRCMEESELVAETLGEHVYDYFLRNKRAEFEEYNRQVSQFELDRYLPHL</sequence>
<dbReference type="InterPro" id="IPR008147">
    <property type="entry name" value="Gln_synt_N"/>
</dbReference>
<dbReference type="Pfam" id="PF03951">
    <property type="entry name" value="Gln-synt_N"/>
    <property type="match status" value="1"/>
</dbReference>
<evidence type="ECO:0000256" key="3">
    <source>
        <dbReference type="ARBA" id="ARBA00022598"/>
    </source>
</evidence>
<proteinExistence type="inferred from homology"/>
<dbReference type="SUPFAM" id="SSF54368">
    <property type="entry name" value="Glutamine synthetase, N-terminal domain"/>
    <property type="match status" value="1"/>
</dbReference>
<protein>
    <submittedName>
        <fullName evidence="12">Type I glutamate--ammonia ligase</fullName>
    </submittedName>
</protein>
<comment type="similarity">
    <text evidence="2 8 9">Belongs to the glutamine synthetase family.</text>
</comment>
<evidence type="ECO:0000256" key="8">
    <source>
        <dbReference type="PROSITE-ProRule" id="PRU01330"/>
    </source>
</evidence>
<dbReference type="Gene3D" id="3.30.590.10">
    <property type="entry name" value="Glutamine synthetase/guanido kinase, catalytic domain"/>
    <property type="match status" value="1"/>
</dbReference>
<comment type="cofactor">
    <cofactor evidence="1">
        <name>Mg(2+)</name>
        <dbReference type="ChEBI" id="CHEBI:18420"/>
    </cofactor>
</comment>
<evidence type="ECO:0000313" key="12">
    <source>
        <dbReference type="EMBL" id="BBK84036.1"/>
    </source>
</evidence>
<dbReference type="GO" id="GO:0016874">
    <property type="term" value="F:ligase activity"/>
    <property type="evidence" value="ECO:0007669"/>
    <property type="project" value="UniProtKB-KW"/>
</dbReference>
<dbReference type="NCBIfam" id="TIGR00653">
    <property type="entry name" value="GlnA"/>
    <property type="match status" value="1"/>
</dbReference>
<feature type="domain" description="GS beta-grasp" evidence="10">
    <location>
        <begin position="39"/>
        <end position="123"/>
    </location>
</feature>
<accession>A0ABM7GXR4</accession>
<reference evidence="12 13" key="1">
    <citation type="submission" date="2019-06" db="EMBL/GenBank/DDBJ databases">
        <title>Complete genome sequence of Cutibacterium acnes subsp. acnes NBRC 107605.</title>
        <authorList>
            <person name="Miura T."/>
            <person name="Furukawa M."/>
            <person name="Shimamura M."/>
            <person name="Ohyama Y."/>
            <person name="Yamazoe A."/>
            <person name="Kawasaki H."/>
        </authorList>
    </citation>
    <scope>NUCLEOTIDE SEQUENCE [LARGE SCALE GENOMIC DNA]</scope>
    <source>
        <strain evidence="12 13">NBRC 107605</strain>
    </source>
</reference>
<keyword evidence="4" id="KW-0479">Metal-binding</keyword>
<dbReference type="SMART" id="SM01230">
    <property type="entry name" value="Gln-synt_C"/>
    <property type="match status" value="1"/>
</dbReference>
<name>A0ABM7GXR4_CUTAC</name>
<evidence type="ECO:0000259" key="11">
    <source>
        <dbReference type="PROSITE" id="PS51987"/>
    </source>
</evidence>
<evidence type="ECO:0000256" key="1">
    <source>
        <dbReference type="ARBA" id="ARBA00001946"/>
    </source>
</evidence>
<keyword evidence="5" id="KW-0547">Nucleotide-binding</keyword>
<evidence type="ECO:0000259" key="10">
    <source>
        <dbReference type="PROSITE" id="PS51986"/>
    </source>
</evidence>
<dbReference type="Gene3D" id="3.10.20.70">
    <property type="entry name" value="Glutamine synthetase, N-terminal domain"/>
    <property type="match status" value="1"/>
</dbReference>
<dbReference type="InterPro" id="IPR004809">
    <property type="entry name" value="Gln_synth_I"/>
</dbReference>
<dbReference type="Pfam" id="PF00120">
    <property type="entry name" value="Gln-synt_C"/>
    <property type="match status" value="1"/>
</dbReference>
<dbReference type="InterPro" id="IPR008146">
    <property type="entry name" value="Gln_synth_cat_dom"/>
</dbReference>
<evidence type="ECO:0000256" key="2">
    <source>
        <dbReference type="ARBA" id="ARBA00009897"/>
    </source>
</evidence>
<dbReference type="EMBL" id="AP019723">
    <property type="protein sequence ID" value="BBK84036.1"/>
    <property type="molecule type" value="Genomic_DNA"/>
</dbReference>
<dbReference type="PROSITE" id="PS00181">
    <property type="entry name" value="GLNA_ATP"/>
    <property type="match status" value="1"/>
</dbReference>
<dbReference type="PROSITE" id="PS51987">
    <property type="entry name" value="GS_CATALYTIC"/>
    <property type="match status" value="1"/>
</dbReference>
<evidence type="ECO:0000256" key="7">
    <source>
        <dbReference type="ARBA" id="ARBA00022842"/>
    </source>
</evidence>
<dbReference type="InterPro" id="IPR027303">
    <property type="entry name" value="Gln_synth_gly_rich_site"/>
</dbReference>
<evidence type="ECO:0000313" key="13">
    <source>
        <dbReference type="Proteomes" id="UP000318594"/>
    </source>
</evidence>
<dbReference type="InterPro" id="IPR036651">
    <property type="entry name" value="Gln_synt_N_sf"/>
</dbReference>
<feature type="domain" description="GS catalytic" evidence="11">
    <location>
        <begin position="130"/>
        <end position="468"/>
    </location>
</feature>
<dbReference type="PROSITE" id="PS51986">
    <property type="entry name" value="GS_BETA_GRASP"/>
    <property type="match status" value="1"/>
</dbReference>
<dbReference type="PANTHER" id="PTHR43785:SF11">
    <property type="entry name" value="GAMMA-GLUTAMYLPOLYAMINE SYNTHETASE GLNA2"/>
    <property type="match status" value="1"/>
</dbReference>
<dbReference type="SUPFAM" id="SSF55931">
    <property type="entry name" value="Glutamine synthetase/guanido kinase"/>
    <property type="match status" value="1"/>
</dbReference>
<evidence type="ECO:0000256" key="4">
    <source>
        <dbReference type="ARBA" id="ARBA00022723"/>
    </source>
</evidence>
<dbReference type="Proteomes" id="UP000318594">
    <property type="component" value="Chromosome"/>
</dbReference>
<keyword evidence="7" id="KW-0460">Magnesium</keyword>
<evidence type="ECO:0000256" key="5">
    <source>
        <dbReference type="ARBA" id="ARBA00022741"/>
    </source>
</evidence>